<keyword evidence="1" id="KW-0677">Repeat</keyword>
<feature type="non-terminal residue" evidence="4">
    <location>
        <position position="111"/>
    </location>
</feature>
<accession>A0A1Y2F0M5</accession>
<comment type="caution">
    <text evidence="4">The sequence shown here is derived from an EMBL/GenBank/DDBJ whole genome shotgun (WGS) entry which is preliminary data.</text>
</comment>
<evidence type="ECO:0000313" key="5">
    <source>
        <dbReference type="Proteomes" id="UP000193920"/>
    </source>
</evidence>
<dbReference type="PROSITE" id="PS50297">
    <property type="entry name" value="ANK_REP_REGION"/>
    <property type="match status" value="2"/>
</dbReference>
<evidence type="ECO:0000256" key="1">
    <source>
        <dbReference type="ARBA" id="ARBA00022737"/>
    </source>
</evidence>
<evidence type="ECO:0000313" key="4">
    <source>
        <dbReference type="EMBL" id="ORY77451.1"/>
    </source>
</evidence>
<evidence type="ECO:0000256" key="2">
    <source>
        <dbReference type="ARBA" id="ARBA00023043"/>
    </source>
</evidence>
<dbReference type="PANTHER" id="PTHR24198:SF165">
    <property type="entry name" value="ANKYRIN REPEAT-CONTAINING PROTEIN-RELATED"/>
    <property type="match status" value="1"/>
</dbReference>
<dbReference type="Pfam" id="PF00023">
    <property type="entry name" value="Ank"/>
    <property type="match status" value="1"/>
</dbReference>
<dbReference type="AlphaFoldDB" id="A0A1Y2F0M5"/>
<dbReference type="Pfam" id="PF12796">
    <property type="entry name" value="Ank_2"/>
    <property type="match status" value="1"/>
</dbReference>
<gene>
    <name evidence="4" type="ORF">LY90DRAFT_307562</name>
</gene>
<dbReference type="PROSITE" id="PS50088">
    <property type="entry name" value="ANK_REPEAT"/>
    <property type="match status" value="3"/>
</dbReference>
<dbReference type="STRING" id="1754190.A0A1Y2F0M5"/>
<feature type="repeat" description="ANK" evidence="3">
    <location>
        <begin position="86"/>
        <end position="111"/>
    </location>
</feature>
<dbReference type="SUPFAM" id="SSF48403">
    <property type="entry name" value="Ankyrin repeat"/>
    <property type="match status" value="1"/>
</dbReference>
<reference evidence="4 5" key="1">
    <citation type="submission" date="2016-08" db="EMBL/GenBank/DDBJ databases">
        <title>A Parts List for Fungal Cellulosomes Revealed by Comparative Genomics.</title>
        <authorList>
            <consortium name="DOE Joint Genome Institute"/>
            <person name="Haitjema C.H."/>
            <person name="Gilmore S.P."/>
            <person name="Henske J.K."/>
            <person name="Solomon K.V."/>
            <person name="De Groot R."/>
            <person name="Kuo A."/>
            <person name="Mondo S.J."/>
            <person name="Salamov A.A."/>
            <person name="Labutti K."/>
            <person name="Zhao Z."/>
            <person name="Chiniquy J."/>
            <person name="Barry K."/>
            <person name="Brewer H.M."/>
            <person name="Purvine S.O."/>
            <person name="Wright A.T."/>
            <person name="Boxma B."/>
            <person name="Van Alen T."/>
            <person name="Hackstein J.H."/>
            <person name="Baker S.E."/>
            <person name="Grigoriev I.V."/>
            <person name="O'Malley M.A."/>
        </authorList>
    </citation>
    <scope>NUCLEOTIDE SEQUENCE [LARGE SCALE GENOMIC DNA]</scope>
    <source>
        <strain evidence="4 5">G1</strain>
    </source>
</reference>
<keyword evidence="5" id="KW-1185">Reference proteome</keyword>
<dbReference type="OrthoDB" id="2099489at2759"/>
<dbReference type="Proteomes" id="UP000193920">
    <property type="component" value="Unassembled WGS sequence"/>
</dbReference>
<organism evidence="4 5">
    <name type="scientific">Neocallimastix californiae</name>
    <dbReference type="NCBI Taxonomy" id="1754190"/>
    <lineage>
        <taxon>Eukaryota</taxon>
        <taxon>Fungi</taxon>
        <taxon>Fungi incertae sedis</taxon>
        <taxon>Chytridiomycota</taxon>
        <taxon>Chytridiomycota incertae sedis</taxon>
        <taxon>Neocallimastigomycetes</taxon>
        <taxon>Neocallimastigales</taxon>
        <taxon>Neocallimastigaceae</taxon>
        <taxon>Neocallimastix</taxon>
    </lineage>
</organism>
<dbReference type="EMBL" id="MCOG01000019">
    <property type="protein sequence ID" value="ORY77451.1"/>
    <property type="molecule type" value="Genomic_DNA"/>
</dbReference>
<keyword evidence="2 3" id="KW-0040">ANK repeat</keyword>
<feature type="repeat" description="ANK" evidence="3">
    <location>
        <begin position="47"/>
        <end position="85"/>
    </location>
</feature>
<proteinExistence type="predicted"/>
<feature type="repeat" description="ANK" evidence="3">
    <location>
        <begin position="14"/>
        <end position="46"/>
    </location>
</feature>
<dbReference type="InterPro" id="IPR002110">
    <property type="entry name" value="Ankyrin_rpt"/>
</dbReference>
<protein>
    <submittedName>
        <fullName evidence="4">Ankyrin</fullName>
    </submittedName>
</protein>
<evidence type="ECO:0000256" key="3">
    <source>
        <dbReference type="PROSITE-ProRule" id="PRU00023"/>
    </source>
</evidence>
<dbReference type="PANTHER" id="PTHR24198">
    <property type="entry name" value="ANKYRIN REPEAT AND PROTEIN KINASE DOMAIN-CONTAINING PROTEIN"/>
    <property type="match status" value="1"/>
</dbReference>
<feature type="non-terminal residue" evidence="4">
    <location>
        <position position="1"/>
    </location>
</feature>
<dbReference type="InterPro" id="IPR036770">
    <property type="entry name" value="Ankyrin_rpt-contain_sf"/>
</dbReference>
<dbReference type="Gene3D" id="1.25.40.20">
    <property type="entry name" value="Ankyrin repeat-containing domain"/>
    <property type="match status" value="2"/>
</dbReference>
<name>A0A1Y2F0M5_9FUNG</name>
<sequence length="111" mass="12087">LVEHGADINTKTSYGISPLVTAIYENNDILVEYLLNHGANVNEKSEDDGTPLHYAIAILTLNKYKSVNIVNNIIESGANLNIKNISGNTPLLLAIKVGDMELIEKLKKRGA</sequence>
<dbReference type="SMART" id="SM00248">
    <property type="entry name" value="ANK"/>
    <property type="match status" value="3"/>
</dbReference>